<sequence length="961" mass="111161">MPEVISTFKSTLIEFCEVANWITSQVFEINSIDAVSSSTIINKIDALQPVAIKYNKSFRSSDILIDDDVILKLENSSSSLWNSIAIAIKANHDQNVLLMRCKLFSSILLSVHESLVPTVNMKLRTFKCYVNCLKTILDYKIQEANLINKVNENADTYLRILNEVKDLTTVESTELKTLKFEFYILNFQLVLKDNDIETAKIYYGKVGIRDNLEIIQNDLLIEVTRVIYNAMTDLHKDNETSHLLDVIFFLKEVHSFLELPVENLKAHIDYSNIRYKNLILLTKCLITQFTDLNECESYLNALQSEYSRKIEPYILNVSLIKKKDITDYDSINEILIRMITSVDISSNFESIMGCINEFAEANTKMALVSLDYMFTNKIDPQQETELLEKLLLTRVFITTQSKTMNESDILKSLETFCENLKKILMHRLTKNTVSCIITLLWNSGKKLEKMEKYNEAINYYELALDELFCKDYTEIAKIQRALQSCYIMNEDFENAEKVYHKMKEFDKKSPLTQLLMTKISLQKNDKSSVLQCLEKIKNSDEDNSINAFILAITECKKLPELVVSGVTLLFEKLQDKEQGKGTTTNWSVPTLCLIRYTIQMIIKLAEKEESAITNYFNTIAILLQKALTCLQKLMLSNHIHMREKTNDEVVEESISVDEIEWFASVAYNTAVRFDNAPVITNDQLQNFTKLAKNFMDMIPLNEFTVPKMFHYEYWQLKCSLLDIYVSRRSSIKPEFEKQAEQVLHEIMKLKENKEIELSLQKEQVGLLDILLVDAVSIYYDILLETRDRQKLGHLLEITQRYQNMEIECMLVDAVLILTDLPEFLQIEIISSVLERNLSNMDISDIYVCFWLRTLLEHNVDDKLSDFSGRLLTRLKINFSSNTSASDTLKQEVELIATLCWNVGINNLIAEKKDEAMRWFKDALDFAKLVNNGMVTQLKDLWKSLAPNAAYSDSQIESFLSL</sequence>
<dbReference type="Gene3D" id="1.25.40.10">
    <property type="entry name" value="Tetratricopeptide repeat domain"/>
    <property type="match status" value="1"/>
</dbReference>
<keyword evidence="4" id="KW-1185">Reference proteome</keyword>
<evidence type="ECO:0000256" key="1">
    <source>
        <dbReference type="ARBA" id="ARBA00023254"/>
    </source>
</evidence>
<dbReference type="GO" id="GO:0051321">
    <property type="term" value="P:meiotic cell cycle"/>
    <property type="evidence" value="ECO:0007669"/>
    <property type="project" value="UniProtKB-KW"/>
</dbReference>
<dbReference type="PANTHER" id="PTHR40375">
    <property type="entry name" value="SPORULATION-SPECIFIC PROTEIN 22"/>
    <property type="match status" value="1"/>
</dbReference>
<dbReference type="OrthoDB" id="65716at2759"/>
<dbReference type="InterPro" id="IPR011990">
    <property type="entry name" value="TPR-like_helical_dom_sf"/>
</dbReference>
<dbReference type="STRING" id="1071382.H2APX7"/>
<evidence type="ECO:0000313" key="4">
    <source>
        <dbReference type="Proteomes" id="UP000005220"/>
    </source>
</evidence>
<keyword evidence="1" id="KW-0469">Meiosis</keyword>
<dbReference type="eggNOG" id="KOG4814">
    <property type="taxonomic scope" value="Eukaryota"/>
</dbReference>
<dbReference type="InParanoid" id="H2APX7"/>
<dbReference type="RefSeq" id="XP_003955562.1">
    <property type="nucleotide sequence ID" value="XM_003955513.1"/>
</dbReference>
<accession>H2APX7</accession>
<dbReference type="GO" id="GO:0033235">
    <property type="term" value="P:positive regulation of protein sumoylation"/>
    <property type="evidence" value="ECO:0007669"/>
    <property type="project" value="EnsemblFungi"/>
</dbReference>
<dbReference type="AlphaFoldDB" id="H2APX7"/>
<dbReference type="Proteomes" id="UP000005220">
    <property type="component" value="Chromosome 2"/>
</dbReference>
<dbReference type="EMBL" id="HE650822">
    <property type="protein sequence ID" value="CCF56427.1"/>
    <property type="molecule type" value="Genomic_DNA"/>
</dbReference>
<dbReference type="FunCoup" id="H2APX7">
    <property type="interactions" value="54"/>
</dbReference>
<proteinExistence type="predicted"/>
<evidence type="ECO:0000313" key="3">
    <source>
        <dbReference type="EMBL" id="CCF56427.1"/>
    </source>
</evidence>
<dbReference type="GO" id="GO:0090173">
    <property type="term" value="P:regulation of synaptonemal complex assembly"/>
    <property type="evidence" value="ECO:0007669"/>
    <property type="project" value="EnsemblFungi"/>
</dbReference>
<gene>
    <name evidence="3" type="primary">KAFR0B01280</name>
    <name evidence="3" type="ORF">KAFR_0B01280</name>
</gene>
<dbReference type="Pfam" id="PF08631">
    <property type="entry name" value="SPO22"/>
    <property type="match status" value="1"/>
</dbReference>
<dbReference type="GeneID" id="13882651"/>
<dbReference type="InterPro" id="IPR039057">
    <property type="entry name" value="Spo22/ZIP4"/>
</dbReference>
<dbReference type="PANTHER" id="PTHR40375:SF2">
    <property type="entry name" value="SPORULATION-SPECIFIC PROTEIN 22"/>
    <property type="match status" value="1"/>
</dbReference>
<organism evidence="3 4">
    <name type="scientific">Kazachstania africana (strain ATCC 22294 / BCRC 22015 / CBS 2517 / CECT 1963 / NBRC 1671 / NRRL Y-8276)</name>
    <name type="common">Yeast</name>
    <name type="synonym">Kluyveromyces africanus</name>
    <dbReference type="NCBI Taxonomy" id="1071382"/>
    <lineage>
        <taxon>Eukaryota</taxon>
        <taxon>Fungi</taxon>
        <taxon>Dikarya</taxon>
        <taxon>Ascomycota</taxon>
        <taxon>Saccharomycotina</taxon>
        <taxon>Saccharomycetes</taxon>
        <taxon>Saccharomycetales</taxon>
        <taxon>Saccharomycetaceae</taxon>
        <taxon>Kazachstania</taxon>
    </lineage>
</organism>
<dbReference type="InterPro" id="IPR013940">
    <property type="entry name" value="Spo22/ZIP4/TEX11"/>
</dbReference>
<reference evidence="3 4" key="1">
    <citation type="journal article" date="2011" name="Proc. Natl. Acad. Sci. U.S.A.">
        <title>Evolutionary erosion of yeast sex chromosomes by mating-type switching accidents.</title>
        <authorList>
            <person name="Gordon J.L."/>
            <person name="Armisen D."/>
            <person name="Proux-Wera E."/>
            <person name="Oheigeartaigh S.S."/>
            <person name="Byrne K.P."/>
            <person name="Wolfe K.H."/>
        </authorList>
    </citation>
    <scope>NUCLEOTIDE SEQUENCE [LARGE SCALE GENOMIC DNA]</scope>
    <source>
        <strain evidence="4">ATCC 22294 / BCRC 22015 / CBS 2517 / CECT 1963 / NBRC 1671 / NRRL Y-8276</strain>
    </source>
</reference>
<name>H2APX7_KAZAF</name>
<dbReference type="HOGENOM" id="CLU_308367_0_0_1"/>
<dbReference type="KEGG" id="kaf:KAFR_0B01280"/>
<evidence type="ECO:0000256" key="2">
    <source>
        <dbReference type="ARBA" id="ARBA00031845"/>
    </source>
</evidence>
<protein>
    <recommendedName>
        <fullName evidence="2">Protein ZIP4 homolog</fullName>
    </recommendedName>
</protein>
<dbReference type="SUPFAM" id="SSF48452">
    <property type="entry name" value="TPR-like"/>
    <property type="match status" value="1"/>
</dbReference>